<dbReference type="STRING" id="13035.Dacsa_3486"/>
<dbReference type="eggNOG" id="ENOG50318U5">
    <property type="taxonomic scope" value="Bacteria"/>
</dbReference>
<gene>
    <name evidence="2" type="ORF">Dacsa_3486</name>
</gene>
<dbReference type="HOGENOM" id="CLU_108245_1_0_3"/>
<dbReference type="PANTHER" id="PTHR35550">
    <property type="match status" value="1"/>
</dbReference>
<dbReference type="InterPro" id="IPR021467">
    <property type="entry name" value="DUF3119"/>
</dbReference>
<keyword evidence="1" id="KW-1133">Transmembrane helix</keyword>
<dbReference type="Pfam" id="PF11317">
    <property type="entry name" value="DUF3119"/>
    <property type="match status" value="1"/>
</dbReference>
<proteinExistence type="predicted"/>
<dbReference type="RefSeq" id="WP_015230948.1">
    <property type="nucleotide sequence ID" value="NC_019780.1"/>
</dbReference>
<feature type="transmembrane region" description="Helical" evidence="1">
    <location>
        <begin position="46"/>
        <end position="66"/>
    </location>
</feature>
<evidence type="ECO:0000313" key="2">
    <source>
        <dbReference type="EMBL" id="AFZ51974.1"/>
    </source>
</evidence>
<evidence type="ECO:0000256" key="1">
    <source>
        <dbReference type="SAM" id="Phobius"/>
    </source>
</evidence>
<keyword evidence="1" id="KW-0472">Membrane</keyword>
<name>K9YYH4_DACS8</name>
<evidence type="ECO:0008006" key="4">
    <source>
        <dbReference type="Google" id="ProtNLM"/>
    </source>
</evidence>
<dbReference type="PANTHER" id="PTHR35550:SF2">
    <property type="entry name" value="OS05G0401200 PROTEIN"/>
    <property type="match status" value="1"/>
</dbReference>
<evidence type="ECO:0000313" key="3">
    <source>
        <dbReference type="Proteomes" id="UP000010482"/>
    </source>
</evidence>
<dbReference type="KEGG" id="dsl:Dacsa_3486"/>
<accession>K9YYH4</accession>
<sequence length="143" mass="16466">MTSTTATSKQETVTLSPDYRLPAAILAIALGLIFLGNSMILGSQLFSLIVLILGIIISLFSFFLTLQTAIIRLSFTEEALLVYRSQKLIRKFPYSDWSNWEIFWKPVPILFYFREVKSIHFVPVLFDVKTLRKCLEERITINN</sequence>
<keyword evidence="3" id="KW-1185">Reference proteome</keyword>
<dbReference type="Proteomes" id="UP000010482">
    <property type="component" value="Chromosome"/>
</dbReference>
<protein>
    <recommendedName>
        <fullName evidence="4">DUF3119 family protein</fullName>
    </recommendedName>
</protein>
<keyword evidence="1" id="KW-0812">Transmembrane</keyword>
<organism evidence="2 3">
    <name type="scientific">Dactylococcopsis salina (strain PCC 8305)</name>
    <name type="common">Myxobactron salinum</name>
    <dbReference type="NCBI Taxonomy" id="13035"/>
    <lineage>
        <taxon>Bacteria</taxon>
        <taxon>Bacillati</taxon>
        <taxon>Cyanobacteriota</taxon>
        <taxon>Cyanophyceae</taxon>
        <taxon>Nodosilineales</taxon>
        <taxon>Cymatolegaceae</taxon>
        <taxon>Dactylococcopsis</taxon>
    </lineage>
</organism>
<dbReference type="AlphaFoldDB" id="K9YYH4"/>
<reference evidence="2" key="1">
    <citation type="submission" date="2012-04" db="EMBL/GenBank/DDBJ databases">
        <title>Finished genome of Dactylococcopsis salina PCC 8305.</title>
        <authorList>
            <consortium name="US DOE Joint Genome Institute"/>
            <person name="Gugger M."/>
            <person name="Coursin T."/>
            <person name="Rippka R."/>
            <person name="Tandeau De Marsac N."/>
            <person name="Huntemann M."/>
            <person name="Wei C.-L."/>
            <person name="Han J."/>
            <person name="Detter J.C."/>
            <person name="Han C."/>
            <person name="Tapia R."/>
            <person name="Daligault H."/>
            <person name="Chen A."/>
            <person name="Krypides N."/>
            <person name="Mavromatis K."/>
            <person name="Markowitz V."/>
            <person name="Szeto E."/>
            <person name="Ivanova N."/>
            <person name="Ovchinnikova G."/>
            <person name="Pagani I."/>
            <person name="Pati A."/>
            <person name="Goodwin L."/>
            <person name="Peters L."/>
            <person name="Pitluck S."/>
            <person name="Woyke T."/>
            <person name="Kerfeld C."/>
        </authorList>
    </citation>
    <scope>NUCLEOTIDE SEQUENCE [LARGE SCALE GENOMIC DNA]</scope>
    <source>
        <strain evidence="2">PCC 8305</strain>
    </source>
</reference>
<feature type="transmembrane region" description="Helical" evidence="1">
    <location>
        <begin position="21"/>
        <end position="40"/>
    </location>
</feature>
<dbReference type="EMBL" id="CP003944">
    <property type="protein sequence ID" value="AFZ51974.1"/>
    <property type="molecule type" value="Genomic_DNA"/>
</dbReference>